<protein>
    <submittedName>
        <fullName evidence="2">DUF547 domain-containing protein</fullName>
    </submittedName>
</protein>
<evidence type="ECO:0000259" key="1">
    <source>
        <dbReference type="Pfam" id="PF04784"/>
    </source>
</evidence>
<dbReference type="PANTHER" id="PTHR46361">
    <property type="entry name" value="ELECTRON CARRIER/ PROTEIN DISULFIDE OXIDOREDUCTASE"/>
    <property type="match status" value="1"/>
</dbReference>
<organism evidence="2 3">
    <name type="scientific">Motiliproteus coralliicola</name>
    <dbReference type="NCBI Taxonomy" id="2283196"/>
    <lineage>
        <taxon>Bacteria</taxon>
        <taxon>Pseudomonadati</taxon>
        <taxon>Pseudomonadota</taxon>
        <taxon>Gammaproteobacteria</taxon>
        <taxon>Oceanospirillales</taxon>
        <taxon>Oceanospirillaceae</taxon>
        <taxon>Motiliproteus</taxon>
    </lineage>
</organism>
<evidence type="ECO:0000313" key="2">
    <source>
        <dbReference type="EMBL" id="RDE24480.1"/>
    </source>
</evidence>
<name>A0A369WQY0_9GAMM</name>
<feature type="domain" description="DUF547" evidence="1">
    <location>
        <begin position="100"/>
        <end position="209"/>
    </location>
</feature>
<dbReference type="AlphaFoldDB" id="A0A369WQY0"/>
<reference evidence="2 3" key="1">
    <citation type="submission" date="2018-07" db="EMBL/GenBank/DDBJ databases">
        <title>Motiliproteus coralliicola sp. nov., a bacterium isolated from Coral.</title>
        <authorList>
            <person name="Wang G."/>
        </authorList>
    </citation>
    <scope>NUCLEOTIDE SEQUENCE [LARGE SCALE GENOMIC DNA]</scope>
    <source>
        <strain evidence="2 3">C34</strain>
    </source>
</reference>
<comment type="caution">
    <text evidence="2">The sequence shown here is derived from an EMBL/GenBank/DDBJ whole genome shotgun (WGS) entry which is preliminary data.</text>
</comment>
<evidence type="ECO:0000313" key="3">
    <source>
        <dbReference type="Proteomes" id="UP000253769"/>
    </source>
</evidence>
<accession>A0A369WQY0</accession>
<dbReference type="OrthoDB" id="526867at2"/>
<dbReference type="Proteomes" id="UP000253769">
    <property type="component" value="Unassembled WGS sequence"/>
</dbReference>
<dbReference type="EMBL" id="QQOH01000001">
    <property type="protein sequence ID" value="RDE24480.1"/>
    <property type="molecule type" value="Genomic_DNA"/>
</dbReference>
<gene>
    <name evidence="2" type="ORF">DV711_02510</name>
</gene>
<proteinExistence type="predicted"/>
<keyword evidence="3" id="KW-1185">Reference proteome</keyword>
<dbReference type="PANTHER" id="PTHR46361:SF3">
    <property type="entry name" value="ELECTRON CARRIER_ PROTEIN DISULFIDE OXIDOREDUCTASE"/>
    <property type="match status" value="1"/>
</dbReference>
<dbReference type="InterPro" id="IPR006869">
    <property type="entry name" value="DUF547"/>
</dbReference>
<sequence>MVGVTKLVSVHQWLKLQPEDTVKRLFLISATLAGLLFLGQIRPALAEEPDWHLYQQLLDQHLSHQSEQGIDLTWLDYPAVKADPRFAQLVQQLAEFDPERLEGRQEQLAFYINAYNILAINVVVQNWPLQSIKDASPWYKSVWKIDAGQLGGERVSLDHVEHQVLRPLGEPRIHFAIVCASLSCPDLRSEPYSAERLEHQLDDQLQQFLANPTKGLVRNEQGLKVSKIFDWFEEDFGGEAALTAWLAERLEAEEQPINGYLEYNWSLNGTTEP</sequence>
<dbReference type="Pfam" id="PF04784">
    <property type="entry name" value="DUF547"/>
    <property type="match status" value="1"/>
</dbReference>